<feature type="compositionally biased region" description="Polar residues" evidence="1">
    <location>
        <begin position="61"/>
        <end position="72"/>
    </location>
</feature>
<gene>
    <name evidence="3" type="ORF">TCNE_LOCUS3359</name>
</gene>
<feature type="compositionally biased region" description="Low complexity" evidence="1">
    <location>
        <begin position="51"/>
        <end position="60"/>
    </location>
</feature>
<dbReference type="EMBL" id="UYWY01004203">
    <property type="protein sequence ID" value="VDM29076.1"/>
    <property type="molecule type" value="Genomic_DNA"/>
</dbReference>
<dbReference type="PROSITE" id="PS51257">
    <property type="entry name" value="PROKAR_LIPOPROTEIN"/>
    <property type="match status" value="1"/>
</dbReference>
<dbReference type="WBParaSite" id="TCNE_0000336001-mRNA-1">
    <property type="protein sequence ID" value="TCNE_0000336001-mRNA-1"/>
    <property type="gene ID" value="TCNE_0000336001"/>
</dbReference>
<organism evidence="4 5">
    <name type="scientific">Toxocara canis</name>
    <name type="common">Canine roundworm</name>
    <dbReference type="NCBI Taxonomy" id="6265"/>
    <lineage>
        <taxon>Eukaryota</taxon>
        <taxon>Metazoa</taxon>
        <taxon>Ecdysozoa</taxon>
        <taxon>Nematoda</taxon>
        <taxon>Chromadorea</taxon>
        <taxon>Rhabditida</taxon>
        <taxon>Spirurina</taxon>
        <taxon>Ascaridomorpha</taxon>
        <taxon>Ascaridoidea</taxon>
        <taxon>Toxocaridae</taxon>
        <taxon>Toxocara</taxon>
    </lineage>
</organism>
<evidence type="ECO:0000256" key="1">
    <source>
        <dbReference type="SAM" id="MobiDB-lite"/>
    </source>
</evidence>
<evidence type="ECO:0000313" key="5">
    <source>
        <dbReference type="WBParaSite" id="TCNE_0000336001-mRNA-1"/>
    </source>
</evidence>
<protein>
    <submittedName>
        <fullName evidence="5">Secreted protein</fullName>
    </submittedName>
</protein>
<sequence>MQTFRTGILGSTRLSLALVSFLGCVSIYMLRNDVSFAIVCMVNSTAADLQSSSSGGSASSTCKPQSNDSGSTGNKVTNFNHFLNNFISYIELFQSRKISLHFVQKIKMETNSTNISTLI</sequence>
<keyword evidence="2" id="KW-0472">Membrane</keyword>
<feature type="region of interest" description="Disordered" evidence="1">
    <location>
        <begin position="51"/>
        <end position="72"/>
    </location>
</feature>
<keyword evidence="2" id="KW-0812">Transmembrane</keyword>
<proteinExistence type="predicted"/>
<name>A0A183U4E0_TOXCA</name>
<dbReference type="AlphaFoldDB" id="A0A183U4E0"/>
<keyword evidence="2" id="KW-1133">Transmembrane helix</keyword>
<evidence type="ECO:0000256" key="2">
    <source>
        <dbReference type="SAM" id="Phobius"/>
    </source>
</evidence>
<dbReference type="Proteomes" id="UP000050794">
    <property type="component" value="Unassembled WGS sequence"/>
</dbReference>
<reference evidence="5" key="1">
    <citation type="submission" date="2016-06" db="UniProtKB">
        <authorList>
            <consortium name="WormBaseParasite"/>
        </authorList>
    </citation>
    <scope>IDENTIFICATION</scope>
</reference>
<accession>A0A183U4E0</accession>
<evidence type="ECO:0000313" key="4">
    <source>
        <dbReference type="Proteomes" id="UP000050794"/>
    </source>
</evidence>
<reference evidence="3 4" key="2">
    <citation type="submission" date="2018-11" db="EMBL/GenBank/DDBJ databases">
        <authorList>
            <consortium name="Pathogen Informatics"/>
        </authorList>
    </citation>
    <scope>NUCLEOTIDE SEQUENCE [LARGE SCALE GENOMIC DNA]</scope>
</reference>
<feature type="transmembrane region" description="Helical" evidence="2">
    <location>
        <begin position="12"/>
        <end position="30"/>
    </location>
</feature>
<evidence type="ECO:0000313" key="3">
    <source>
        <dbReference type="EMBL" id="VDM29076.1"/>
    </source>
</evidence>
<keyword evidence="4" id="KW-1185">Reference proteome</keyword>